<dbReference type="KEGG" id="kbs:EPA93_37055"/>
<dbReference type="Proteomes" id="UP000290365">
    <property type="component" value="Chromosome"/>
</dbReference>
<accession>A0A4P6JZM9</accession>
<dbReference type="InterPro" id="IPR024072">
    <property type="entry name" value="DHFR-like_dom_sf"/>
</dbReference>
<dbReference type="RefSeq" id="WP_129892348.1">
    <property type="nucleotide sequence ID" value="NZ_CP035758.1"/>
</dbReference>
<name>A0A4P6JZM9_KTERU</name>
<protein>
    <submittedName>
        <fullName evidence="2">Dihydrofolate reductase</fullName>
    </submittedName>
</protein>
<sequence length="190" mass="21648">MRKVIVMMHISLDGFAVSNEGTGLEWTFRGISDEVSQAAYENMRDVDTIIWGRSTYQGMYSYWPTVPANPESKPDEIEHAHWLDRTTKLVFSTTLETAEWVNSKLIKGNIAEEINTLKRQEGQNMLILGSPRLAHSFMALNLIDEYRLFLHPVTLGEGLPLFKEQAYLKLSATKTFANGVVHLRYQPDAQ</sequence>
<gene>
    <name evidence="2" type="ORF">EPA93_37055</name>
</gene>
<feature type="domain" description="Bacterial bifunctional deaminase-reductase C-terminal" evidence="1">
    <location>
        <begin position="2"/>
        <end position="180"/>
    </location>
</feature>
<dbReference type="EMBL" id="CP035758">
    <property type="protein sequence ID" value="QBD81287.1"/>
    <property type="molecule type" value="Genomic_DNA"/>
</dbReference>
<evidence type="ECO:0000313" key="3">
    <source>
        <dbReference type="Proteomes" id="UP000290365"/>
    </source>
</evidence>
<proteinExistence type="predicted"/>
<dbReference type="InterPro" id="IPR050765">
    <property type="entry name" value="Riboflavin_Biosynth_HTPR"/>
</dbReference>
<dbReference type="GO" id="GO:0009231">
    <property type="term" value="P:riboflavin biosynthetic process"/>
    <property type="evidence" value="ECO:0007669"/>
    <property type="project" value="InterPro"/>
</dbReference>
<dbReference type="SUPFAM" id="SSF53597">
    <property type="entry name" value="Dihydrofolate reductase-like"/>
    <property type="match status" value="1"/>
</dbReference>
<keyword evidence="3" id="KW-1185">Reference proteome</keyword>
<dbReference type="GO" id="GO:0008703">
    <property type="term" value="F:5-amino-6-(5-phosphoribosylamino)uracil reductase activity"/>
    <property type="evidence" value="ECO:0007669"/>
    <property type="project" value="InterPro"/>
</dbReference>
<dbReference type="PANTHER" id="PTHR38011">
    <property type="entry name" value="DIHYDROFOLATE REDUCTASE FAMILY PROTEIN (AFU_ORTHOLOGUE AFUA_8G06820)"/>
    <property type="match status" value="1"/>
</dbReference>
<evidence type="ECO:0000313" key="2">
    <source>
        <dbReference type="EMBL" id="QBD81287.1"/>
    </source>
</evidence>
<dbReference type="InterPro" id="IPR002734">
    <property type="entry name" value="RibDG_C"/>
</dbReference>
<dbReference type="OrthoDB" id="195113at2"/>
<dbReference type="Pfam" id="PF01872">
    <property type="entry name" value="RibD_C"/>
    <property type="match status" value="1"/>
</dbReference>
<dbReference type="Gene3D" id="3.40.430.10">
    <property type="entry name" value="Dihydrofolate Reductase, subunit A"/>
    <property type="match status" value="1"/>
</dbReference>
<dbReference type="PANTHER" id="PTHR38011:SF11">
    <property type="entry name" value="2,5-DIAMINO-6-RIBOSYLAMINO-4(3H)-PYRIMIDINONE 5'-PHOSPHATE REDUCTASE"/>
    <property type="match status" value="1"/>
</dbReference>
<organism evidence="2 3">
    <name type="scientific">Ktedonosporobacter rubrisoli</name>
    <dbReference type="NCBI Taxonomy" id="2509675"/>
    <lineage>
        <taxon>Bacteria</taxon>
        <taxon>Bacillati</taxon>
        <taxon>Chloroflexota</taxon>
        <taxon>Ktedonobacteria</taxon>
        <taxon>Ktedonobacterales</taxon>
        <taxon>Ktedonosporobacteraceae</taxon>
        <taxon>Ktedonosporobacter</taxon>
    </lineage>
</organism>
<evidence type="ECO:0000259" key="1">
    <source>
        <dbReference type="Pfam" id="PF01872"/>
    </source>
</evidence>
<dbReference type="AlphaFoldDB" id="A0A4P6JZM9"/>
<reference evidence="2 3" key="1">
    <citation type="submission" date="2019-01" db="EMBL/GenBank/DDBJ databases">
        <title>Ktedonosporobacter rubrisoli SCAWS-G2.</title>
        <authorList>
            <person name="Huang Y."/>
            <person name="Yan B."/>
        </authorList>
    </citation>
    <scope>NUCLEOTIDE SEQUENCE [LARGE SCALE GENOMIC DNA]</scope>
    <source>
        <strain evidence="2 3">SCAWS-G2</strain>
    </source>
</reference>